<evidence type="ECO:0000259" key="12">
    <source>
        <dbReference type="PROSITE" id="PS50893"/>
    </source>
</evidence>
<dbReference type="PROSITE" id="PS00211">
    <property type="entry name" value="ABC_TRANSPORTER_1"/>
    <property type="match status" value="1"/>
</dbReference>
<evidence type="ECO:0000256" key="4">
    <source>
        <dbReference type="ARBA" id="ARBA00022448"/>
    </source>
</evidence>
<dbReference type="Pfam" id="PF08352">
    <property type="entry name" value="oligo_HPY"/>
    <property type="match status" value="1"/>
</dbReference>
<evidence type="ECO:0000256" key="10">
    <source>
        <dbReference type="ARBA" id="ARBA00023136"/>
    </source>
</evidence>
<dbReference type="InterPro" id="IPR027417">
    <property type="entry name" value="P-loop_NTPase"/>
</dbReference>
<evidence type="ECO:0000256" key="3">
    <source>
        <dbReference type="ARBA" id="ARBA00005417"/>
    </source>
</evidence>
<dbReference type="EMBL" id="JBHRWK010000158">
    <property type="protein sequence ID" value="MFC3456297.1"/>
    <property type="molecule type" value="Genomic_DNA"/>
</dbReference>
<keyword evidence="10 11" id="KW-0472">Membrane</keyword>
<comment type="similarity">
    <text evidence="3">Belongs to the ABC transporter superfamily.</text>
</comment>
<comment type="subcellular location">
    <subcellularLocation>
        <location evidence="11">Cell membrane</location>
        <topology evidence="11">Multi-pass membrane protein</topology>
    </subcellularLocation>
    <subcellularLocation>
        <location evidence="2">Cell membrane</location>
        <topology evidence="2">Peripheral membrane protein</topology>
    </subcellularLocation>
    <subcellularLocation>
        <location evidence="1">Membrane</location>
        <topology evidence="1">Multi-pass membrane protein</topology>
    </subcellularLocation>
</comment>
<evidence type="ECO:0000313" key="14">
    <source>
        <dbReference type="EMBL" id="MFC3456297.1"/>
    </source>
</evidence>
<evidence type="ECO:0000256" key="11">
    <source>
        <dbReference type="RuleBase" id="RU363032"/>
    </source>
</evidence>
<dbReference type="RefSeq" id="WP_378247524.1">
    <property type="nucleotide sequence ID" value="NZ_JBHRWK010000158.1"/>
</dbReference>
<feature type="transmembrane region" description="Helical" evidence="11">
    <location>
        <begin position="12"/>
        <end position="34"/>
    </location>
</feature>
<sequence>MKRSRAVTGTPAGLAATLLLAVVLLLALIGPVVWGPAAETVDTGALWQPPSAEHLLGTDSLGRDLLARVLVAARLSLLLAVAATLLGAVTGVLLGVLPSVLGPLAGQVIGTVIDILLMFPALLLVMFLAIVFGAGTTGVLVAFAIASMPGFARLTQTLAASVAGADFMAAARVLGVRRHRLLYRHVLPNIVEPLAITVTSSLAFALVAISGLSFLGLGVGSPSYDWGLLLGQGLDRIYLSPAAALGPGVAIVVAGLGFQLFGEALARAAGGRRREARRVGGEAPASPPEGDHVLRARALTVDFPGARPVRGVDLTIGRGEIVGVVGESGSGKTLTALAVAGLVPHPGRVSAGELEIDRDALAMVFQNPGTALHPTMRVGRQLAEVAEVHERLSKKDAMSRAVSRLRAVAIQDPPRRARQYAHELSGGMQQRAVIGMGLMGTPKLIVADEPTTALDVTVQRRILGLLASINADTGASVLLISHDLAVVAEISRRVLVMYAGLIVEELPVSALRARTPAHPYTAALLATSVDLDTDRDRPLATIPGRPPAEVPDGCPFAPRCPRATRRCTTETPPLREHARAHRVACWHPL</sequence>
<feature type="domain" description="ABC transmembrane type-1" evidence="13">
    <location>
        <begin position="73"/>
        <end position="262"/>
    </location>
</feature>
<evidence type="ECO:0000256" key="1">
    <source>
        <dbReference type="ARBA" id="ARBA00004141"/>
    </source>
</evidence>
<feature type="transmembrane region" description="Helical" evidence="11">
    <location>
        <begin position="194"/>
        <end position="217"/>
    </location>
</feature>
<dbReference type="InterPro" id="IPR013563">
    <property type="entry name" value="Oligopep_ABC_C"/>
</dbReference>
<feature type="transmembrane region" description="Helical" evidence="11">
    <location>
        <begin position="75"/>
        <end position="100"/>
    </location>
</feature>
<organism evidence="14 15">
    <name type="scientific">Amycolatopsis speibonae</name>
    <dbReference type="NCBI Taxonomy" id="1450224"/>
    <lineage>
        <taxon>Bacteria</taxon>
        <taxon>Bacillati</taxon>
        <taxon>Actinomycetota</taxon>
        <taxon>Actinomycetes</taxon>
        <taxon>Pseudonocardiales</taxon>
        <taxon>Pseudonocardiaceae</taxon>
        <taxon>Amycolatopsis</taxon>
    </lineage>
</organism>
<dbReference type="PROSITE" id="PS50928">
    <property type="entry name" value="ABC_TM1"/>
    <property type="match status" value="1"/>
</dbReference>
<dbReference type="Proteomes" id="UP001595645">
    <property type="component" value="Unassembled WGS sequence"/>
</dbReference>
<dbReference type="CDD" id="cd03257">
    <property type="entry name" value="ABC_NikE_OppD_transporters"/>
    <property type="match status" value="1"/>
</dbReference>
<dbReference type="InterPro" id="IPR035906">
    <property type="entry name" value="MetI-like_sf"/>
</dbReference>
<dbReference type="CDD" id="cd06261">
    <property type="entry name" value="TM_PBP2"/>
    <property type="match status" value="1"/>
</dbReference>
<dbReference type="SUPFAM" id="SSF161098">
    <property type="entry name" value="MetI-like"/>
    <property type="match status" value="1"/>
</dbReference>
<evidence type="ECO:0000256" key="6">
    <source>
        <dbReference type="ARBA" id="ARBA00022692"/>
    </source>
</evidence>
<keyword evidence="7" id="KW-0547">Nucleotide-binding</keyword>
<reference evidence="15" key="1">
    <citation type="journal article" date="2019" name="Int. J. Syst. Evol. Microbiol.">
        <title>The Global Catalogue of Microorganisms (GCM) 10K type strain sequencing project: providing services to taxonomists for standard genome sequencing and annotation.</title>
        <authorList>
            <consortium name="The Broad Institute Genomics Platform"/>
            <consortium name="The Broad Institute Genome Sequencing Center for Infectious Disease"/>
            <person name="Wu L."/>
            <person name="Ma J."/>
        </authorList>
    </citation>
    <scope>NUCLEOTIDE SEQUENCE [LARGE SCALE GENOMIC DNA]</scope>
    <source>
        <strain evidence="15">CGMCC 4.7676</strain>
    </source>
</reference>
<evidence type="ECO:0000256" key="2">
    <source>
        <dbReference type="ARBA" id="ARBA00004202"/>
    </source>
</evidence>
<keyword evidence="8" id="KW-0067">ATP-binding</keyword>
<dbReference type="InterPro" id="IPR003439">
    <property type="entry name" value="ABC_transporter-like_ATP-bd"/>
</dbReference>
<feature type="transmembrane region" description="Helical" evidence="11">
    <location>
        <begin position="112"/>
        <end position="145"/>
    </location>
</feature>
<proteinExistence type="inferred from homology"/>
<keyword evidence="6 11" id="KW-0812">Transmembrane</keyword>
<keyword evidence="15" id="KW-1185">Reference proteome</keyword>
<evidence type="ECO:0000256" key="7">
    <source>
        <dbReference type="ARBA" id="ARBA00022741"/>
    </source>
</evidence>
<dbReference type="SUPFAM" id="SSF52540">
    <property type="entry name" value="P-loop containing nucleoside triphosphate hydrolases"/>
    <property type="match status" value="1"/>
</dbReference>
<dbReference type="InterPro" id="IPR050388">
    <property type="entry name" value="ABC_Ni/Peptide_Import"/>
</dbReference>
<dbReference type="PROSITE" id="PS50893">
    <property type="entry name" value="ABC_TRANSPORTER_2"/>
    <property type="match status" value="1"/>
</dbReference>
<dbReference type="PANTHER" id="PTHR43297">
    <property type="entry name" value="OLIGOPEPTIDE TRANSPORT ATP-BINDING PROTEIN APPD"/>
    <property type="match status" value="1"/>
</dbReference>
<evidence type="ECO:0000256" key="8">
    <source>
        <dbReference type="ARBA" id="ARBA00022840"/>
    </source>
</evidence>
<dbReference type="Pfam" id="PF00005">
    <property type="entry name" value="ABC_tran"/>
    <property type="match status" value="1"/>
</dbReference>
<evidence type="ECO:0000256" key="9">
    <source>
        <dbReference type="ARBA" id="ARBA00022989"/>
    </source>
</evidence>
<feature type="transmembrane region" description="Helical" evidence="11">
    <location>
        <begin position="237"/>
        <end position="258"/>
    </location>
</feature>
<keyword evidence="9 11" id="KW-1133">Transmembrane helix</keyword>
<comment type="similarity">
    <text evidence="11">Belongs to the binding-protein-dependent transport system permease family.</text>
</comment>
<comment type="caution">
    <text evidence="14">The sequence shown here is derived from an EMBL/GenBank/DDBJ whole genome shotgun (WGS) entry which is preliminary data.</text>
</comment>
<gene>
    <name evidence="14" type="ORF">ACFOSH_43325</name>
</gene>
<evidence type="ECO:0000313" key="15">
    <source>
        <dbReference type="Proteomes" id="UP001595645"/>
    </source>
</evidence>
<keyword evidence="5" id="KW-1003">Cell membrane</keyword>
<accession>A0ABV7PCV3</accession>
<dbReference type="NCBIfam" id="TIGR01727">
    <property type="entry name" value="oligo_HPY"/>
    <property type="match status" value="1"/>
</dbReference>
<feature type="domain" description="ABC transporter" evidence="12">
    <location>
        <begin position="294"/>
        <end position="524"/>
    </location>
</feature>
<dbReference type="InterPro" id="IPR017871">
    <property type="entry name" value="ABC_transporter-like_CS"/>
</dbReference>
<protein>
    <submittedName>
        <fullName evidence="14">Dipeptide/oligopeptide/nickel ABC transporter permease/ATP-binding protein</fullName>
    </submittedName>
</protein>
<dbReference type="SMART" id="SM00382">
    <property type="entry name" value="AAA"/>
    <property type="match status" value="1"/>
</dbReference>
<evidence type="ECO:0000256" key="5">
    <source>
        <dbReference type="ARBA" id="ARBA00022475"/>
    </source>
</evidence>
<dbReference type="InterPro" id="IPR000515">
    <property type="entry name" value="MetI-like"/>
</dbReference>
<feature type="transmembrane region" description="Helical" evidence="11">
    <location>
        <begin position="151"/>
        <end position="174"/>
    </location>
</feature>
<name>A0ABV7PCV3_9PSEU</name>
<dbReference type="Pfam" id="PF00528">
    <property type="entry name" value="BPD_transp_1"/>
    <property type="match status" value="1"/>
</dbReference>
<dbReference type="PANTHER" id="PTHR43297:SF2">
    <property type="entry name" value="DIPEPTIDE TRANSPORT ATP-BINDING PROTEIN DPPD"/>
    <property type="match status" value="1"/>
</dbReference>
<dbReference type="InterPro" id="IPR003593">
    <property type="entry name" value="AAA+_ATPase"/>
</dbReference>
<dbReference type="Gene3D" id="1.10.3720.10">
    <property type="entry name" value="MetI-like"/>
    <property type="match status" value="1"/>
</dbReference>
<evidence type="ECO:0000259" key="13">
    <source>
        <dbReference type="PROSITE" id="PS50928"/>
    </source>
</evidence>
<keyword evidence="4 11" id="KW-0813">Transport</keyword>
<dbReference type="Gene3D" id="3.40.50.300">
    <property type="entry name" value="P-loop containing nucleotide triphosphate hydrolases"/>
    <property type="match status" value="1"/>
</dbReference>